<keyword evidence="6" id="KW-0648">Protein biosynthesis</keyword>
<keyword evidence="14" id="KW-1185">Reference proteome</keyword>
<dbReference type="SUPFAM" id="SSF47323">
    <property type="entry name" value="Anticodon-binding domain of a subclass of class I aminoacyl-tRNA synthetases"/>
    <property type="match status" value="1"/>
</dbReference>
<feature type="region of interest" description="Disordered" evidence="10">
    <location>
        <begin position="142"/>
        <end position="161"/>
    </location>
</feature>
<gene>
    <name evidence="13" type="ORF">Amon01_000282600</name>
</gene>
<comment type="similarity">
    <text evidence="1">Belongs to the class-I aminoacyl-tRNA synthetase family.</text>
</comment>
<evidence type="ECO:0000256" key="8">
    <source>
        <dbReference type="ARBA" id="ARBA00030520"/>
    </source>
</evidence>
<dbReference type="GO" id="GO:0002161">
    <property type="term" value="F:aminoacyl-tRNA deacylase activity"/>
    <property type="evidence" value="ECO:0007669"/>
    <property type="project" value="InterPro"/>
</dbReference>
<dbReference type="Pfam" id="PF08264">
    <property type="entry name" value="Anticodon_1"/>
    <property type="match status" value="1"/>
</dbReference>
<name>A0A9W7DE88_AMBMO</name>
<dbReference type="NCBIfam" id="TIGR00395">
    <property type="entry name" value="leuS_arch"/>
    <property type="match status" value="1"/>
</dbReference>
<proteinExistence type="inferred from homology"/>
<dbReference type="AlphaFoldDB" id="A0A9W7DE88"/>
<dbReference type="InterPro" id="IPR009008">
    <property type="entry name" value="Val/Leu/Ile-tRNA-synth_edit"/>
</dbReference>
<dbReference type="InterPro" id="IPR014729">
    <property type="entry name" value="Rossmann-like_a/b/a_fold"/>
</dbReference>
<evidence type="ECO:0000256" key="10">
    <source>
        <dbReference type="SAM" id="MobiDB-lite"/>
    </source>
</evidence>
<dbReference type="Gene3D" id="3.90.740.10">
    <property type="entry name" value="Valyl/Leucyl/Isoleucyl-tRNA synthetase, editing domain"/>
    <property type="match status" value="1"/>
</dbReference>
<feature type="domain" description="Methionyl/Valyl/Leucyl/Isoleucyl-tRNA synthetase anticodon-binding" evidence="12">
    <location>
        <begin position="818"/>
        <end position="947"/>
    </location>
</feature>
<accession>A0A9W7DE88</accession>
<evidence type="ECO:0000256" key="7">
    <source>
        <dbReference type="ARBA" id="ARBA00023146"/>
    </source>
</evidence>
<dbReference type="InterPro" id="IPR004493">
    <property type="entry name" value="Leu-tRNA-synth_Ia_arc/euk"/>
</dbReference>
<reference evidence="13" key="1">
    <citation type="submission" date="2023-04" db="EMBL/GenBank/DDBJ databases">
        <title>Ambrosiozyma monospora NBRC 1965.</title>
        <authorList>
            <person name="Ichikawa N."/>
            <person name="Sato H."/>
            <person name="Tonouchi N."/>
        </authorList>
    </citation>
    <scope>NUCLEOTIDE SEQUENCE</scope>
    <source>
        <strain evidence="13">NBRC 1965</strain>
    </source>
</reference>
<dbReference type="SUPFAM" id="SSF50677">
    <property type="entry name" value="ValRS/IleRS/LeuRS editing domain"/>
    <property type="match status" value="1"/>
</dbReference>
<evidence type="ECO:0000256" key="9">
    <source>
        <dbReference type="ARBA" id="ARBA00047469"/>
    </source>
</evidence>
<dbReference type="GO" id="GO:0006429">
    <property type="term" value="P:leucyl-tRNA aminoacylation"/>
    <property type="evidence" value="ECO:0007669"/>
    <property type="project" value="InterPro"/>
</dbReference>
<keyword evidence="7" id="KW-0030">Aminoacyl-tRNA synthetase</keyword>
<evidence type="ECO:0000256" key="1">
    <source>
        <dbReference type="ARBA" id="ARBA00005594"/>
    </source>
</evidence>
<evidence type="ECO:0000313" key="14">
    <source>
        <dbReference type="Proteomes" id="UP001165063"/>
    </source>
</evidence>
<dbReference type="InterPro" id="IPR009080">
    <property type="entry name" value="tRNAsynth_Ia_anticodon-bd"/>
</dbReference>
<dbReference type="FunFam" id="3.90.740.10:FF:000001">
    <property type="entry name" value="Leucine--tRNA ligase, cytoplasmic"/>
    <property type="match status" value="1"/>
</dbReference>
<keyword evidence="5" id="KW-0067">ATP-binding</keyword>
<dbReference type="CDD" id="cd07959">
    <property type="entry name" value="Anticodon_Ia_Leu_AEc"/>
    <property type="match status" value="1"/>
</dbReference>
<comment type="caution">
    <text evidence="13">The sequence shown here is derived from an EMBL/GenBank/DDBJ whole genome shotgun (WGS) entry which is preliminary data.</text>
</comment>
<evidence type="ECO:0000256" key="6">
    <source>
        <dbReference type="ARBA" id="ARBA00022917"/>
    </source>
</evidence>
<dbReference type="Pfam" id="PF00133">
    <property type="entry name" value="tRNA-synt_1"/>
    <property type="match status" value="2"/>
</dbReference>
<dbReference type="SUPFAM" id="SSF52374">
    <property type="entry name" value="Nucleotidylyl transferase"/>
    <property type="match status" value="1"/>
</dbReference>
<evidence type="ECO:0000256" key="5">
    <source>
        <dbReference type="ARBA" id="ARBA00022840"/>
    </source>
</evidence>
<protein>
    <recommendedName>
        <fullName evidence="2">leucine--tRNA ligase</fullName>
        <ecNumber evidence="2">6.1.1.4</ecNumber>
    </recommendedName>
    <alternativeName>
        <fullName evidence="8">Leucyl-tRNA synthetase</fullName>
    </alternativeName>
</protein>
<sequence>MSAEKKPVVLENTSRRDALIEIESKYQKLWAQEKAFEVNAPTNEEVPYGTPLEELHEKYPKHMTSMAYPYMNGVMHAGHCFTYSKSEFATGFEKLRGKKALYPLGFHCTGMPICASADKLKREVELFGEDFSGYSAEAEAAAEEKKAAEEPKKEEKPKAKADPTKFVAKKAKVAQKAGGKKYQFQIMQQLGIPTEEIHKFADPYHWLSFFPPLVQKHVNSLGGSVDWRRSMITTDMNPYYDSFIRWQVTRLRELEKIKFGERYTIYSVKDGQPCMDHDRQSGEGVLPQEYTAIKIEITEYTEETKALFAQEKFDVTGKKVYLVAATLRPETMYGQTCCFVSPKITYGLFDAGNGEYYITTHRAFKNMSYQKLTPVRGKFDSILDINGKVLIGSKIHAPMAAIKELRVLPMETVLASKGTGVVTCVPSDSPDDFITTRELLHKPEYYGIKKEWVVEESPAIIKTSKYGDKCAKYLVESLKIRSPKDSEQLAKAKELAYKEGFYNGVMIYGKYNGMKVEEAKPLAKQDLIEAGGAFVYDEPEGVVMSRSGDECIVSLEDQWYLDYGEPKWRAQAEECLQMLDTFNPETKNAFEGVLGWLKNWAVSRTYGLGTKIPWDPKYLVESLSDSTIYQAFYTVSHLLHSDFYGKVVGPLGITAEQMTDDVWDYIFFRTDSVKSDIADAKLQLLRREFEYFYPMESSISGKDLIPNHLTFYIYTHVALFPKRFWPRGIRCNGHLLLNNAKMSKSTGNFKTLSQLVEKFGSDASRIALADGGDTIEDANFDESNANAAILRLYNLKEWIDDMVKNQDTLRTGEYNLFDKLFDNEMNMLIDETYKQYEATYYKAALKTGLFDYQYARDYYREVSSIQGGMHKDLVFRYIETQIIMLAPIAPHFADYVYREKLGHKQSIHTARWPKLTKPVSHADEAALEYIRSLSRTIRETEGLLTKKKKGGKPADLDKTKPAKMTLFVCTTFPEWQEKYVELVRKMFEESRLDDMGSIRKEISKQEMKKAMPFINELKKKLTIHKPADVFDRELAFSEFDVVKSSLNILKKSPALVNIEEISVVLYKYGDKVGEDDLSGTKVDIPSSKSIDNAVPGQPAVFMHNL</sequence>
<dbReference type="PANTHER" id="PTHR45794">
    <property type="entry name" value="LEUCYL-TRNA SYNTHETASE"/>
    <property type="match status" value="1"/>
</dbReference>
<comment type="catalytic activity">
    <reaction evidence="9">
        <text>tRNA(Leu) + L-leucine + ATP = L-leucyl-tRNA(Leu) + AMP + diphosphate</text>
        <dbReference type="Rhea" id="RHEA:11688"/>
        <dbReference type="Rhea" id="RHEA-COMP:9613"/>
        <dbReference type="Rhea" id="RHEA-COMP:9622"/>
        <dbReference type="ChEBI" id="CHEBI:30616"/>
        <dbReference type="ChEBI" id="CHEBI:33019"/>
        <dbReference type="ChEBI" id="CHEBI:57427"/>
        <dbReference type="ChEBI" id="CHEBI:78442"/>
        <dbReference type="ChEBI" id="CHEBI:78494"/>
        <dbReference type="ChEBI" id="CHEBI:456215"/>
        <dbReference type="EC" id="6.1.1.4"/>
    </reaction>
</comment>
<feature type="domain" description="Aminoacyl-tRNA synthetase class Ia" evidence="11">
    <location>
        <begin position="212"/>
        <end position="780"/>
    </location>
</feature>
<keyword evidence="4" id="KW-0547">Nucleotide-binding</keyword>
<keyword evidence="3" id="KW-0436">Ligase</keyword>
<dbReference type="EC" id="6.1.1.4" evidence="2"/>
<dbReference type="Proteomes" id="UP001165063">
    <property type="component" value="Unassembled WGS sequence"/>
</dbReference>
<dbReference type="EMBL" id="BSXU01001086">
    <property type="protein sequence ID" value="GMG23649.1"/>
    <property type="molecule type" value="Genomic_DNA"/>
</dbReference>
<dbReference type="Gene3D" id="3.40.50.620">
    <property type="entry name" value="HUPs"/>
    <property type="match status" value="1"/>
</dbReference>
<evidence type="ECO:0000259" key="11">
    <source>
        <dbReference type="Pfam" id="PF00133"/>
    </source>
</evidence>
<evidence type="ECO:0000256" key="2">
    <source>
        <dbReference type="ARBA" id="ARBA00013164"/>
    </source>
</evidence>
<feature type="domain" description="Aminoacyl-tRNA synthetase class Ia" evidence="11">
    <location>
        <begin position="55"/>
        <end position="119"/>
    </location>
</feature>
<evidence type="ECO:0000259" key="12">
    <source>
        <dbReference type="Pfam" id="PF08264"/>
    </source>
</evidence>
<dbReference type="GO" id="GO:0004823">
    <property type="term" value="F:leucine-tRNA ligase activity"/>
    <property type="evidence" value="ECO:0007669"/>
    <property type="project" value="UniProtKB-EC"/>
</dbReference>
<dbReference type="InterPro" id="IPR002300">
    <property type="entry name" value="aa-tRNA-synth_Ia"/>
</dbReference>
<dbReference type="PANTHER" id="PTHR45794:SF1">
    <property type="entry name" value="LEUCINE--TRNA LIGASE, CYTOPLASMIC"/>
    <property type="match status" value="1"/>
</dbReference>
<dbReference type="Gene3D" id="1.10.730.10">
    <property type="entry name" value="Isoleucyl-tRNA Synthetase, Domain 1"/>
    <property type="match status" value="1"/>
</dbReference>
<dbReference type="OrthoDB" id="10249672at2759"/>
<evidence type="ECO:0000256" key="3">
    <source>
        <dbReference type="ARBA" id="ARBA00022598"/>
    </source>
</evidence>
<organism evidence="13 14">
    <name type="scientific">Ambrosiozyma monospora</name>
    <name type="common">Yeast</name>
    <name type="synonym">Endomycopsis monosporus</name>
    <dbReference type="NCBI Taxonomy" id="43982"/>
    <lineage>
        <taxon>Eukaryota</taxon>
        <taxon>Fungi</taxon>
        <taxon>Dikarya</taxon>
        <taxon>Ascomycota</taxon>
        <taxon>Saccharomycotina</taxon>
        <taxon>Pichiomycetes</taxon>
        <taxon>Pichiales</taxon>
        <taxon>Pichiaceae</taxon>
        <taxon>Ambrosiozyma</taxon>
    </lineage>
</organism>
<dbReference type="InterPro" id="IPR013155">
    <property type="entry name" value="M/V/L/I-tRNA-synth_anticd-bd"/>
</dbReference>
<dbReference type="GO" id="GO:0005524">
    <property type="term" value="F:ATP binding"/>
    <property type="evidence" value="ECO:0007669"/>
    <property type="project" value="UniProtKB-KW"/>
</dbReference>
<evidence type="ECO:0000313" key="13">
    <source>
        <dbReference type="EMBL" id="GMG23649.1"/>
    </source>
</evidence>
<evidence type="ECO:0000256" key="4">
    <source>
        <dbReference type="ARBA" id="ARBA00022741"/>
    </source>
</evidence>